<organism evidence="1 2">
    <name type="scientific">Nesidiocoris tenuis</name>
    <dbReference type="NCBI Taxonomy" id="355587"/>
    <lineage>
        <taxon>Eukaryota</taxon>
        <taxon>Metazoa</taxon>
        <taxon>Ecdysozoa</taxon>
        <taxon>Arthropoda</taxon>
        <taxon>Hexapoda</taxon>
        <taxon>Insecta</taxon>
        <taxon>Pterygota</taxon>
        <taxon>Neoptera</taxon>
        <taxon>Paraneoptera</taxon>
        <taxon>Hemiptera</taxon>
        <taxon>Heteroptera</taxon>
        <taxon>Panheteroptera</taxon>
        <taxon>Cimicomorpha</taxon>
        <taxon>Miridae</taxon>
        <taxon>Dicyphina</taxon>
        <taxon>Nesidiocoris</taxon>
    </lineage>
</organism>
<feature type="non-terminal residue" evidence="1">
    <location>
        <position position="123"/>
    </location>
</feature>
<dbReference type="AlphaFoldDB" id="A0A6H5HLX9"/>
<keyword evidence="2" id="KW-1185">Reference proteome</keyword>
<protein>
    <submittedName>
        <fullName evidence="1">Uncharacterized protein</fullName>
    </submittedName>
</protein>
<evidence type="ECO:0000313" key="2">
    <source>
        <dbReference type="Proteomes" id="UP000479000"/>
    </source>
</evidence>
<reference evidence="1 2" key="1">
    <citation type="submission" date="2020-02" db="EMBL/GenBank/DDBJ databases">
        <authorList>
            <person name="Ferguson B K."/>
        </authorList>
    </citation>
    <scope>NUCLEOTIDE SEQUENCE [LARGE SCALE GENOMIC DNA]</scope>
</reference>
<sequence length="123" mass="14164">MIEDEPFIVSKQNSGEGTRSKNCYPTLLTIITCWNTNVPFPAVRTNGPCTGEFYFLIFEPDRIVSVGDEPFISSVQSRAGVNLWSTFVLYLQHDYSHYLIFFCFAVDFYRLNRDSDKVPKSDK</sequence>
<proteinExistence type="predicted"/>
<dbReference type="Proteomes" id="UP000479000">
    <property type="component" value="Unassembled WGS sequence"/>
</dbReference>
<gene>
    <name evidence="1" type="ORF">NTEN_LOCUS22529</name>
</gene>
<evidence type="ECO:0000313" key="1">
    <source>
        <dbReference type="EMBL" id="CAB0018753.1"/>
    </source>
</evidence>
<dbReference type="EMBL" id="CADCXU010033186">
    <property type="protein sequence ID" value="CAB0018753.1"/>
    <property type="molecule type" value="Genomic_DNA"/>
</dbReference>
<name>A0A6H5HLX9_9HEMI</name>
<accession>A0A6H5HLX9</accession>